<evidence type="ECO:0000256" key="1">
    <source>
        <dbReference type="SAM" id="Phobius"/>
    </source>
</evidence>
<reference evidence="2 3" key="1">
    <citation type="submission" date="2015-03" db="EMBL/GenBank/DDBJ databases">
        <authorList>
            <person name="Zheng J."/>
            <person name="Ganezle M."/>
        </authorList>
    </citation>
    <scope>NUCLEOTIDE SEQUENCE [LARGE SCALE GENOMIC DNA]</scope>
    <source>
        <strain evidence="2 3">LP38</strain>
    </source>
</reference>
<feature type="transmembrane region" description="Helical" evidence="1">
    <location>
        <begin position="23"/>
        <end position="45"/>
    </location>
</feature>
<evidence type="ECO:0008006" key="4">
    <source>
        <dbReference type="Google" id="ProtNLM"/>
    </source>
</evidence>
<dbReference type="EMBL" id="JZCR01000024">
    <property type="protein sequence ID" value="KJW11828.1"/>
    <property type="molecule type" value="Genomic_DNA"/>
</dbReference>
<keyword evidence="1" id="KW-0812">Transmembrane</keyword>
<proteinExistence type="predicted"/>
<dbReference type="Pfam" id="PF16069">
    <property type="entry name" value="DUF4811"/>
    <property type="match status" value="1"/>
</dbReference>
<organism evidence="2 3">
    <name type="scientific">Levilactobacillus spicheri</name>
    <dbReference type="NCBI Taxonomy" id="216463"/>
    <lineage>
        <taxon>Bacteria</taxon>
        <taxon>Bacillati</taxon>
        <taxon>Bacillota</taxon>
        <taxon>Bacilli</taxon>
        <taxon>Lactobacillales</taxon>
        <taxon>Lactobacillaceae</taxon>
        <taxon>Levilactobacillus</taxon>
    </lineage>
</organism>
<accession>A0A0F3RP96</accession>
<keyword evidence="1" id="KW-1133">Transmembrane helix</keyword>
<dbReference type="STRING" id="216463.VC81_11390"/>
<dbReference type="RefSeq" id="WP_045808192.1">
    <property type="nucleotide sequence ID" value="NZ_JZCR01000024.1"/>
</dbReference>
<dbReference type="InterPro" id="IPR032083">
    <property type="entry name" value="DUF4811"/>
</dbReference>
<evidence type="ECO:0000313" key="3">
    <source>
        <dbReference type="Proteomes" id="UP000033491"/>
    </source>
</evidence>
<keyword evidence="1" id="KW-0472">Membrane</keyword>
<dbReference type="Proteomes" id="UP000033491">
    <property type="component" value="Unassembled WGS sequence"/>
</dbReference>
<sequence length="242" mass="27400">MIIITLILAVVLAFVFYVYLHNRVLSNVLTLLMIVVMGISGVLIVKNDHDHYGLHNVRTTTTKTIYSASPSKQLPMMIYQSIGTADQHRVYVYKSSANAKKTQHTAAKVTTTNTVKRTTGKNRIVTTKTYREYQNGAYKFWFGLAGNGHQYVKEHNTIYLNKNWTVLSAQQAKQLQKLASSKTYQAKQKSAAKAYIQKQVMAAMTKDPTMSTTQRQKLIKQATAEYQAQAMQQLIKQVKQSK</sequence>
<dbReference type="AlphaFoldDB" id="A0A0F3RP96"/>
<evidence type="ECO:0000313" key="2">
    <source>
        <dbReference type="EMBL" id="KJW11828.1"/>
    </source>
</evidence>
<name>A0A0F3RP96_9LACO</name>
<dbReference type="PATRIC" id="fig|216463.3.peg.1536"/>
<dbReference type="OrthoDB" id="2249491at2"/>
<comment type="caution">
    <text evidence="2">The sequence shown here is derived from an EMBL/GenBank/DDBJ whole genome shotgun (WGS) entry which is preliminary data.</text>
</comment>
<protein>
    <recommendedName>
        <fullName evidence="4">DUF4811 domain-containing protein</fullName>
    </recommendedName>
</protein>
<gene>
    <name evidence="2" type="ORF">VC81_11390</name>
</gene>